<dbReference type="GO" id="GO:0032259">
    <property type="term" value="P:methylation"/>
    <property type="evidence" value="ECO:0007669"/>
    <property type="project" value="UniProtKB-KW"/>
</dbReference>
<dbReference type="PROSITE" id="PS51683">
    <property type="entry name" value="SAM_OMT_II"/>
    <property type="match status" value="1"/>
</dbReference>
<evidence type="ECO:0000256" key="2">
    <source>
        <dbReference type="ARBA" id="ARBA00022679"/>
    </source>
</evidence>
<evidence type="ECO:0000256" key="3">
    <source>
        <dbReference type="ARBA" id="ARBA00022691"/>
    </source>
</evidence>
<evidence type="ECO:0000313" key="7">
    <source>
        <dbReference type="Proteomes" id="UP000620124"/>
    </source>
</evidence>
<keyword evidence="3" id="KW-0949">S-adenosyl-L-methionine</keyword>
<protein>
    <submittedName>
        <fullName evidence="6">S-adenosyl-L-methionine-dependent methyltransferase</fullName>
    </submittedName>
</protein>
<dbReference type="PANTHER" id="PTHR43712">
    <property type="entry name" value="PUTATIVE (AFU_ORTHOLOGUE AFUA_4G14580)-RELATED"/>
    <property type="match status" value="1"/>
</dbReference>
<reference evidence="6" key="1">
    <citation type="submission" date="2020-05" db="EMBL/GenBank/DDBJ databases">
        <title>Mycena genomes resolve the evolution of fungal bioluminescence.</title>
        <authorList>
            <person name="Tsai I.J."/>
        </authorList>
    </citation>
    <scope>NUCLEOTIDE SEQUENCE</scope>
    <source>
        <strain evidence="6">CCC161011</strain>
    </source>
</reference>
<dbReference type="SUPFAM" id="SSF53335">
    <property type="entry name" value="S-adenosyl-L-methionine-dependent methyltransferases"/>
    <property type="match status" value="1"/>
</dbReference>
<organism evidence="6 7">
    <name type="scientific">Mycena venus</name>
    <dbReference type="NCBI Taxonomy" id="2733690"/>
    <lineage>
        <taxon>Eukaryota</taxon>
        <taxon>Fungi</taxon>
        <taxon>Dikarya</taxon>
        <taxon>Basidiomycota</taxon>
        <taxon>Agaricomycotina</taxon>
        <taxon>Agaricomycetes</taxon>
        <taxon>Agaricomycetidae</taxon>
        <taxon>Agaricales</taxon>
        <taxon>Marasmiineae</taxon>
        <taxon>Mycenaceae</taxon>
        <taxon>Mycena</taxon>
    </lineage>
</organism>
<comment type="caution">
    <text evidence="6">The sequence shown here is derived from an EMBL/GenBank/DDBJ whole genome shotgun (WGS) entry which is preliminary data.</text>
</comment>
<evidence type="ECO:0000259" key="5">
    <source>
        <dbReference type="Pfam" id="PF08100"/>
    </source>
</evidence>
<keyword evidence="2 6" id="KW-0808">Transferase</keyword>
<keyword evidence="1 6" id="KW-0489">Methyltransferase</keyword>
<dbReference type="Gene3D" id="3.40.50.150">
    <property type="entry name" value="Vaccinia Virus protein VP39"/>
    <property type="match status" value="1"/>
</dbReference>
<dbReference type="PANTHER" id="PTHR43712:SF2">
    <property type="entry name" value="O-METHYLTRANSFERASE CICE"/>
    <property type="match status" value="1"/>
</dbReference>
<gene>
    <name evidence="6" type="ORF">MVEN_01700100</name>
</gene>
<dbReference type="InterPro" id="IPR012967">
    <property type="entry name" value="COMT_dimerisation"/>
</dbReference>
<dbReference type="Proteomes" id="UP000620124">
    <property type="component" value="Unassembled WGS sequence"/>
</dbReference>
<dbReference type="SUPFAM" id="SSF46785">
    <property type="entry name" value="Winged helix' DNA-binding domain"/>
    <property type="match status" value="1"/>
</dbReference>
<sequence length="506" mass="55322">MPLWKRLKTLRRPTGIATPSMSTPIRQLLALITKSVDTLETACASSGVSIPDLNEPFAPPSEAFRTIPGAAEAVNIISAAALQLEAILAPPPLSLYHIVSGNFKSAALRICLESGVTEILREAGPQGLHVKDIAAKNGQDAEKLARFIRYLATHHVYREVSPNVFANNRISSMMDTLKPSREILADPEHKHEKTMGLAALASHHLDETFQASAYAWETLVDPATARSGDQCDAALTRAMGSKETLWQLYARPEEKLRHDRFQIGMQGVEAMQPADAVVKAFDWAVLPPKSLVVDVGGGVGTSCLPLATKFPDLRFVVQDLKGVIDQGKELWNTKLPAAINSGQVTLQVHDFFTPQPQTGASIFLLKQIMHDWSDENCKKILTHLWDAAGSDTRLLLFDTIMPLTCHDPSADDPKGIPGAAPVSEAPAPLLANYGAVSEMAYTADFVMFALFNSQERTAMHLVELLRQVGWKITAIHRQPGDSTFLQCVEARKDTPLFIRFNNTDPG</sequence>
<dbReference type="AlphaFoldDB" id="A0A8H6XLY8"/>
<dbReference type="Pfam" id="PF00891">
    <property type="entry name" value="Methyltransf_2"/>
    <property type="match status" value="1"/>
</dbReference>
<dbReference type="GO" id="GO:0008171">
    <property type="term" value="F:O-methyltransferase activity"/>
    <property type="evidence" value="ECO:0007669"/>
    <property type="project" value="InterPro"/>
</dbReference>
<dbReference type="InterPro" id="IPR036390">
    <property type="entry name" value="WH_DNA-bd_sf"/>
</dbReference>
<proteinExistence type="predicted"/>
<keyword evidence="7" id="KW-1185">Reference proteome</keyword>
<dbReference type="EMBL" id="JACAZI010000015">
    <property type="protein sequence ID" value="KAF7344103.1"/>
    <property type="molecule type" value="Genomic_DNA"/>
</dbReference>
<feature type="domain" description="O-methyltransferase C-terminal" evidence="4">
    <location>
        <begin position="229"/>
        <end position="408"/>
    </location>
</feature>
<accession>A0A8H6XLY8</accession>
<name>A0A8H6XLY8_9AGAR</name>
<dbReference type="Pfam" id="PF08100">
    <property type="entry name" value="Dimerisation"/>
    <property type="match status" value="1"/>
</dbReference>
<dbReference type="OrthoDB" id="2410195at2759"/>
<evidence type="ECO:0000313" key="6">
    <source>
        <dbReference type="EMBL" id="KAF7344103.1"/>
    </source>
</evidence>
<evidence type="ECO:0000256" key="1">
    <source>
        <dbReference type="ARBA" id="ARBA00022603"/>
    </source>
</evidence>
<dbReference type="InterPro" id="IPR036388">
    <property type="entry name" value="WH-like_DNA-bd_sf"/>
</dbReference>
<dbReference type="Gene3D" id="1.10.10.10">
    <property type="entry name" value="Winged helix-like DNA-binding domain superfamily/Winged helix DNA-binding domain"/>
    <property type="match status" value="1"/>
</dbReference>
<dbReference type="InterPro" id="IPR016461">
    <property type="entry name" value="COMT-like"/>
</dbReference>
<dbReference type="InterPro" id="IPR001077">
    <property type="entry name" value="COMT_C"/>
</dbReference>
<feature type="domain" description="O-methyltransferase dimerisation" evidence="5">
    <location>
        <begin position="97"/>
        <end position="174"/>
    </location>
</feature>
<dbReference type="InterPro" id="IPR029063">
    <property type="entry name" value="SAM-dependent_MTases_sf"/>
</dbReference>
<evidence type="ECO:0000259" key="4">
    <source>
        <dbReference type="Pfam" id="PF00891"/>
    </source>
</evidence>